<dbReference type="CDD" id="cd00093">
    <property type="entry name" value="HTH_XRE"/>
    <property type="match status" value="1"/>
</dbReference>
<organism evidence="2 3">
    <name type="scientific">Xanthobacter autotrophicus (strain ATCC BAA-1158 / Py2)</name>
    <dbReference type="NCBI Taxonomy" id="78245"/>
    <lineage>
        <taxon>Bacteria</taxon>
        <taxon>Pseudomonadati</taxon>
        <taxon>Pseudomonadota</taxon>
        <taxon>Alphaproteobacteria</taxon>
        <taxon>Hyphomicrobiales</taxon>
        <taxon>Xanthobacteraceae</taxon>
        <taxon>Xanthobacter</taxon>
    </lineage>
</organism>
<dbReference type="STRING" id="78245.Xaut_2262"/>
<dbReference type="EMBL" id="CP000781">
    <property type="protein sequence ID" value="ABS67505.1"/>
    <property type="molecule type" value="Genomic_DNA"/>
</dbReference>
<dbReference type="HOGENOM" id="CLU_066192_4_0_5"/>
<dbReference type="SMART" id="SM00530">
    <property type="entry name" value="HTH_XRE"/>
    <property type="match status" value="1"/>
</dbReference>
<dbReference type="InterPro" id="IPR010982">
    <property type="entry name" value="Lambda_DNA-bd_dom_sf"/>
</dbReference>
<evidence type="ECO:0000313" key="2">
    <source>
        <dbReference type="EMBL" id="ABS67505.1"/>
    </source>
</evidence>
<name>A7IHL2_XANP2</name>
<evidence type="ECO:0000259" key="1">
    <source>
        <dbReference type="PROSITE" id="PS50943"/>
    </source>
</evidence>
<proteinExistence type="predicted"/>
<sequence>MDLFAANLRARAAALNLSNAEAARRAGLNERRYFHYVSGAREPDLATLVKIAKALGTTPDALLGVNREPDDLPEPTERSKLIDRMVSAVNNLGDYELEIAVLQVEVILRIQNEKDAAERAKGE</sequence>
<dbReference type="Proteomes" id="UP000002417">
    <property type="component" value="Chromosome"/>
</dbReference>
<dbReference type="OrthoDB" id="8115576at2"/>
<dbReference type="InterPro" id="IPR001387">
    <property type="entry name" value="Cro/C1-type_HTH"/>
</dbReference>
<accession>A7IHL2</accession>
<dbReference type="Pfam" id="PF01381">
    <property type="entry name" value="HTH_3"/>
    <property type="match status" value="1"/>
</dbReference>
<reference evidence="2 3" key="1">
    <citation type="submission" date="2007-07" db="EMBL/GenBank/DDBJ databases">
        <title>Complete sequence of chromosome of Xanthobacter autotrophicus Py2.</title>
        <authorList>
            <consortium name="US DOE Joint Genome Institute"/>
            <person name="Copeland A."/>
            <person name="Lucas S."/>
            <person name="Lapidus A."/>
            <person name="Barry K."/>
            <person name="Glavina del Rio T."/>
            <person name="Hammon N."/>
            <person name="Israni S."/>
            <person name="Dalin E."/>
            <person name="Tice H."/>
            <person name="Pitluck S."/>
            <person name="Sims D."/>
            <person name="Brettin T."/>
            <person name="Bruce D."/>
            <person name="Detter J.C."/>
            <person name="Han C."/>
            <person name="Tapia R."/>
            <person name="Brainard J."/>
            <person name="Schmutz J."/>
            <person name="Larimer F."/>
            <person name="Land M."/>
            <person name="Hauser L."/>
            <person name="Kyrpides N."/>
            <person name="Kim E."/>
            <person name="Ensigns S.A."/>
            <person name="Richardson P."/>
        </authorList>
    </citation>
    <scope>NUCLEOTIDE SEQUENCE [LARGE SCALE GENOMIC DNA]</scope>
    <source>
        <strain evidence="3">ATCC BAA-1158 / Py2</strain>
    </source>
</reference>
<feature type="domain" description="HTH cro/C1-type" evidence="1">
    <location>
        <begin position="8"/>
        <end position="62"/>
    </location>
</feature>
<dbReference type="SUPFAM" id="SSF47413">
    <property type="entry name" value="lambda repressor-like DNA-binding domains"/>
    <property type="match status" value="1"/>
</dbReference>
<dbReference type="PROSITE" id="PS50943">
    <property type="entry name" value="HTH_CROC1"/>
    <property type="match status" value="1"/>
</dbReference>
<dbReference type="Gene3D" id="1.10.260.40">
    <property type="entry name" value="lambda repressor-like DNA-binding domains"/>
    <property type="match status" value="1"/>
</dbReference>
<dbReference type="eggNOG" id="ENOG5033KFQ">
    <property type="taxonomic scope" value="Bacteria"/>
</dbReference>
<dbReference type="AlphaFoldDB" id="A7IHL2"/>
<dbReference type="KEGG" id="xau:Xaut_2262"/>
<protein>
    <submittedName>
        <fullName evidence="2">Helix-turn-helix domain protein</fullName>
    </submittedName>
</protein>
<gene>
    <name evidence="2" type="ordered locus">Xaut_2262</name>
</gene>
<evidence type="ECO:0000313" key="3">
    <source>
        <dbReference type="Proteomes" id="UP000002417"/>
    </source>
</evidence>
<dbReference type="GO" id="GO:0003677">
    <property type="term" value="F:DNA binding"/>
    <property type="evidence" value="ECO:0007669"/>
    <property type="project" value="InterPro"/>
</dbReference>
<keyword evidence="3" id="KW-1185">Reference proteome</keyword>